<keyword evidence="11" id="KW-0057">Aromatic amino acid biosynthesis</keyword>
<dbReference type="NCBIfam" id="NF008865">
    <property type="entry name" value="PRK11898.1"/>
    <property type="match status" value="1"/>
</dbReference>
<dbReference type="InterPro" id="IPR036263">
    <property type="entry name" value="Chorismate_II_sf"/>
</dbReference>
<reference evidence="23" key="2">
    <citation type="submission" date="2021-04" db="EMBL/GenBank/DDBJ databases">
        <authorList>
            <person name="Gilroy R."/>
        </authorList>
    </citation>
    <scope>NUCLEOTIDE SEQUENCE</scope>
    <source>
        <strain evidence="23">CHK183-5548</strain>
    </source>
</reference>
<evidence type="ECO:0000259" key="20">
    <source>
        <dbReference type="PROSITE" id="PS51168"/>
    </source>
</evidence>
<evidence type="ECO:0000256" key="11">
    <source>
        <dbReference type="ARBA" id="ARBA00023141"/>
    </source>
</evidence>
<dbReference type="GO" id="GO:0004106">
    <property type="term" value="F:chorismate mutase activity"/>
    <property type="evidence" value="ECO:0007669"/>
    <property type="project" value="UniProtKB-EC"/>
</dbReference>
<name>A0A9D2PFA3_9FIRM</name>
<evidence type="ECO:0000256" key="16">
    <source>
        <dbReference type="ARBA" id="ARBA00031175"/>
    </source>
</evidence>
<dbReference type="GO" id="GO:0009094">
    <property type="term" value="P:L-phenylalanine biosynthetic process"/>
    <property type="evidence" value="ECO:0007669"/>
    <property type="project" value="UniProtKB-KW"/>
</dbReference>
<dbReference type="InterPro" id="IPR002701">
    <property type="entry name" value="CM_II_prokaryot"/>
</dbReference>
<evidence type="ECO:0000256" key="12">
    <source>
        <dbReference type="ARBA" id="ARBA00023222"/>
    </source>
</evidence>
<dbReference type="PANTHER" id="PTHR21022:SF19">
    <property type="entry name" value="PREPHENATE DEHYDRATASE-RELATED"/>
    <property type="match status" value="1"/>
</dbReference>
<dbReference type="InterPro" id="IPR036979">
    <property type="entry name" value="CM_dom_sf"/>
</dbReference>
<evidence type="ECO:0000256" key="17">
    <source>
        <dbReference type="ARBA" id="ARBA00031520"/>
    </source>
</evidence>
<evidence type="ECO:0000256" key="13">
    <source>
        <dbReference type="ARBA" id="ARBA00023235"/>
    </source>
</evidence>
<dbReference type="EMBL" id="DWWL01000071">
    <property type="protein sequence ID" value="HJC48563.1"/>
    <property type="molecule type" value="Genomic_DNA"/>
</dbReference>
<keyword evidence="14 23" id="KW-0456">Lyase</keyword>
<dbReference type="InterPro" id="IPR002912">
    <property type="entry name" value="ACT_dom"/>
</dbReference>
<dbReference type="PROSITE" id="PS51168">
    <property type="entry name" value="CHORISMATE_MUT_2"/>
    <property type="match status" value="1"/>
</dbReference>
<dbReference type="InterPro" id="IPR045865">
    <property type="entry name" value="ACT-like_dom_sf"/>
</dbReference>
<dbReference type="PIRSF" id="PIRSF001500">
    <property type="entry name" value="Chor_mut_pdt_Ppr"/>
    <property type="match status" value="1"/>
</dbReference>
<dbReference type="FunFam" id="3.40.190.10:FF:000034">
    <property type="entry name" value="Chorismate mutase/prephenate dehydratase"/>
    <property type="match status" value="1"/>
</dbReference>
<comment type="pathway">
    <text evidence="5">Metabolic intermediate biosynthesis; prephenate biosynthesis; prephenate from chorismate: step 1/1.</text>
</comment>
<dbReference type="AlphaFoldDB" id="A0A9D2PFA3"/>
<evidence type="ECO:0000256" key="7">
    <source>
        <dbReference type="ARBA" id="ARBA00014401"/>
    </source>
</evidence>
<dbReference type="Gene3D" id="3.40.190.10">
    <property type="entry name" value="Periplasmic binding protein-like II"/>
    <property type="match status" value="2"/>
</dbReference>
<comment type="caution">
    <text evidence="23">The sequence shown here is derived from an EMBL/GenBank/DDBJ whole genome shotgun (WGS) entry which is preliminary data.</text>
</comment>
<organism evidence="23 24">
    <name type="scientific">Candidatus Lachnoclostridium pullistercoris</name>
    <dbReference type="NCBI Taxonomy" id="2838632"/>
    <lineage>
        <taxon>Bacteria</taxon>
        <taxon>Bacillati</taxon>
        <taxon>Bacillota</taxon>
        <taxon>Clostridia</taxon>
        <taxon>Lachnospirales</taxon>
        <taxon>Lachnospiraceae</taxon>
    </lineage>
</organism>
<feature type="domain" description="Chorismate mutase" evidence="20">
    <location>
        <begin position="1"/>
        <end position="86"/>
    </location>
</feature>
<dbReference type="Proteomes" id="UP000823883">
    <property type="component" value="Unassembled WGS sequence"/>
</dbReference>
<keyword evidence="12" id="KW-0584">Phenylalanine biosynthesis</keyword>
<dbReference type="Gene3D" id="3.30.70.260">
    <property type="match status" value="1"/>
</dbReference>
<comment type="subcellular location">
    <subcellularLocation>
        <location evidence="3">Cytoplasm</location>
    </subcellularLocation>
</comment>
<comment type="catalytic activity">
    <reaction evidence="1">
        <text>chorismate = prephenate</text>
        <dbReference type="Rhea" id="RHEA:13897"/>
        <dbReference type="ChEBI" id="CHEBI:29748"/>
        <dbReference type="ChEBI" id="CHEBI:29934"/>
        <dbReference type="EC" id="5.4.99.5"/>
    </reaction>
</comment>
<evidence type="ECO:0000256" key="15">
    <source>
        <dbReference type="ARBA" id="ARBA00023268"/>
    </source>
</evidence>
<dbReference type="SUPFAM" id="SSF48600">
    <property type="entry name" value="Chorismate mutase II"/>
    <property type="match status" value="1"/>
</dbReference>
<evidence type="ECO:0000259" key="22">
    <source>
        <dbReference type="PROSITE" id="PS51671"/>
    </source>
</evidence>
<dbReference type="CDD" id="cd13631">
    <property type="entry name" value="PBP2_Ct-PDT_like"/>
    <property type="match status" value="1"/>
</dbReference>
<keyword evidence="15" id="KW-0511">Multifunctional enzyme</keyword>
<sequence>MDLQEIRKQLDVIDRQIVDLYEKRMGLCRDVAEYKISVGKPVYDGEREKQKLEAVRQAADEEYRQGAEELFAQLMTISRRLQYRLLAEHGQTFESGFEKIDRIPVENARVVYQGVEGAYSHQAAMEYFGEDADVFHVRTWEEAMQAVEEGKADYGVLPIENSSAGAVSDNYDLLIKYHNCIVAEIFLPVKHALLGVPGADLEQIHTVFSHPQALMQCSEYLNSHREWSQISVENTAVAAKKVLEEKDPSQAAVASETAAKLYGLSVLKSGINYNKNNVTRFIVVAKDRVYQKDAAKVSICFELPHRSGTLYNMLSNFIYNNVNMRMIQSRPIPGRNWEYRFFVDIEGRLDEPAVANALKGVFEEAANVRILGNY</sequence>
<dbReference type="PANTHER" id="PTHR21022">
    <property type="entry name" value="PREPHENATE DEHYDRATASE P PROTEIN"/>
    <property type="match status" value="1"/>
</dbReference>
<evidence type="ECO:0000256" key="6">
    <source>
        <dbReference type="ARBA" id="ARBA00013147"/>
    </source>
</evidence>
<dbReference type="SMART" id="SM00830">
    <property type="entry name" value="CM_2"/>
    <property type="match status" value="1"/>
</dbReference>
<feature type="site" description="Essential for prephenate dehydratase activity" evidence="19">
    <location>
        <position position="279"/>
    </location>
</feature>
<gene>
    <name evidence="23" type="primary">pheA</name>
    <name evidence="23" type="ORF">IAA04_10975</name>
</gene>
<evidence type="ECO:0000256" key="2">
    <source>
        <dbReference type="ARBA" id="ARBA00002364"/>
    </source>
</evidence>
<dbReference type="PROSITE" id="PS51671">
    <property type="entry name" value="ACT"/>
    <property type="match status" value="1"/>
</dbReference>
<evidence type="ECO:0000256" key="8">
    <source>
        <dbReference type="ARBA" id="ARBA00021872"/>
    </source>
</evidence>
<dbReference type="EC" id="4.2.1.51" evidence="6"/>
<evidence type="ECO:0000313" key="23">
    <source>
        <dbReference type="EMBL" id="HJC48563.1"/>
    </source>
</evidence>
<keyword evidence="10" id="KW-0028">Amino-acid biosynthesis</keyword>
<dbReference type="SUPFAM" id="SSF53850">
    <property type="entry name" value="Periplasmic binding protein-like II"/>
    <property type="match status" value="1"/>
</dbReference>
<evidence type="ECO:0000256" key="18">
    <source>
        <dbReference type="ARBA" id="ARBA00047848"/>
    </source>
</evidence>
<dbReference type="InterPro" id="IPR001086">
    <property type="entry name" value="Preph_deHydtase"/>
</dbReference>
<evidence type="ECO:0000256" key="14">
    <source>
        <dbReference type="ARBA" id="ARBA00023239"/>
    </source>
</evidence>
<feature type="domain" description="Prephenate dehydratase" evidence="21">
    <location>
        <begin position="109"/>
        <end position="286"/>
    </location>
</feature>
<evidence type="ECO:0000256" key="1">
    <source>
        <dbReference type="ARBA" id="ARBA00000824"/>
    </source>
</evidence>
<keyword evidence="13" id="KW-0413">Isomerase</keyword>
<dbReference type="GO" id="GO:0005737">
    <property type="term" value="C:cytoplasm"/>
    <property type="evidence" value="ECO:0007669"/>
    <property type="project" value="UniProtKB-SubCell"/>
</dbReference>
<comment type="pathway">
    <text evidence="4">Amino-acid biosynthesis; L-phenylalanine biosynthesis; phenylpyruvate from prephenate: step 1/1.</text>
</comment>
<dbReference type="Gene3D" id="1.20.59.10">
    <property type="entry name" value="Chorismate mutase"/>
    <property type="match status" value="1"/>
</dbReference>
<proteinExistence type="predicted"/>
<evidence type="ECO:0000256" key="5">
    <source>
        <dbReference type="ARBA" id="ARBA00004817"/>
    </source>
</evidence>
<keyword evidence="9" id="KW-0963">Cytoplasm</keyword>
<dbReference type="Pfam" id="PF00800">
    <property type="entry name" value="PDT"/>
    <property type="match status" value="1"/>
</dbReference>
<dbReference type="GO" id="GO:0004664">
    <property type="term" value="F:prephenate dehydratase activity"/>
    <property type="evidence" value="ECO:0007669"/>
    <property type="project" value="UniProtKB-EC"/>
</dbReference>
<dbReference type="GO" id="GO:0046417">
    <property type="term" value="P:chorismate metabolic process"/>
    <property type="evidence" value="ECO:0007669"/>
    <property type="project" value="InterPro"/>
</dbReference>
<reference evidence="23" key="1">
    <citation type="journal article" date="2021" name="PeerJ">
        <title>Extensive microbial diversity within the chicken gut microbiome revealed by metagenomics and culture.</title>
        <authorList>
            <person name="Gilroy R."/>
            <person name="Ravi A."/>
            <person name="Getino M."/>
            <person name="Pursley I."/>
            <person name="Horton D.L."/>
            <person name="Alikhan N.F."/>
            <person name="Baker D."/>
            <person name="Gharbi K."/>
            <person name="Hall N."/>
            <person name="Watson M."/>
            <person name="Adriaenssens E.M."/>
            <person name="Foster-Nyarko E."/>
            <person name="Jarju S."/>
            <person name="Secka A."/>
            <person name="Antonio M."/>
            <person name="Oren A."/>
            <person name="Chaudhuri R.R."/>
            <person name="La Ragione R."/>
            <person name="Hildebrand F."/>
            <person name="Pallen M.J."/>
        </authorList>
    </citation>
    <scope>NUCLEOTIDE SEQUENCE</scope>
    <source>
        <strain evidence="23">CHK183-5548</strain>
    </source>
</reference>
<evidence type="ECO:0000313" key="24">
    <source>
        <dbReference type="Proteomes" id="UP000823883"/>
    </source>
</evidence>
<evidence type="ECO:0000256" key="10">
    <source>
        <dbReference type="ARBA" id="ARBA00022605"/>
    </source>
</evidence>
<dbReference type="CDD" id="cd04905">
    <property type="entry name" value="ACT_CM-PDT"/>
    <property type="match status" value="1"/>
</dbReference>
<feature type="domain" description="ACT" evidence="22">
    <location>
        <begin position="298"/>
        <end position="373"/>
    </location>
</feature>
<evidence type="ECO:0000256" key="3">
    <source>
        <dbReference type="ARBA" id="ARBA00004496"/>
    </source>
</evidence>
<accession>A0A9D2PFA3</accession>
<protein>
    <recommendedName>
        <fullName evidence="7">Bifunctional chorismate mutase/prephenate dehydratase</fullName>
        <ecNumber evidence="6">4.2.1.51</ecNumber>
    </recommendedName>
    <alternativeName>
        <fullName evidence="17">Chorismate mutase-prephenate dehydratase</fullName>
    </alternativeName>
    <alternativeName>
        <fullName evidence="8">Prephenate dehydratase</fullName>
    </alternativeName>
    <alternativeName>
        <fullName evidence="16">p-protein</fullName>
    </alternativeName>
</protein>
<comment type="catalytic activity">
    <reaction evidence="18">
        <text>prephenate + H(+) = 3-phenylpyruvate + CO2 + H2O</text>
        <dbReference type="Rhea" id="RHEA:21648"/>
        <dbReference type="ChEBI" id="CHEBI:15377"/>
        <dbReference type="ChEBI" id="CHEBI:15378"/>
        <dbReference type="ChEBI" id="CHEBI:16526"/>
        <dbReference type="ChEBI" id="CHEBI:18005"/>
        <dbReference type="ChEBI" id="CHEBI:29934"/>
        <dbReference type="EC" id="4.2.1.51"/>
    </reaction>
</comment>
<evidence type="ECO:0000256" key="4">
    <source>
        <dbReference type="ARBA" id="ARBA00004741"/>
    </source>
</evidence>
<evidence type="ECO:0000256" key="9">
    <source>
        <dbReference type="ARBA" id="ARBA00022490"/>
    </source>
</evidence>
<evidence type="ECO:0000259" key="21">
    <source>
        <dbReference type="PROSITE" id="PS51171"/>
    </source>
</evidence>
<comment type="function">
    <text evidence="2">Catalyzes the Claisen rearrangement of chorismate to prephenate and the decarboxylation/dehydration of prephenate to phenylpyruvate.</text>
</comment>
<dbReference type="InterPro" id="IPR008242">
    <property type="entry name" value="Chor_mutase/pphenate_deHydtase"/>
</dbReference>
<dbReference type="PROSITE" id="PS51171">
    <property type="entry name" value="PREPHENATE_DEHYDR_3"/>
    <property type="match status" value="1"/>
</dbReference>
<dbReference type="SUPFAM" id="SSF55021">
    <property type="entry name" value="ACT-like"/>
    <property type="match status" value="1"/>
</dbReference>
<dbReference type="Pfam" id="PF01817">
    <property type="entry name" value="CM_2"/>
    <property type="match status" value="1"/>
</dbReference>
<evidence type="ECO:0000256" key="19">
    <source>
        <dbReference type="PIRSR" id="PIRSR001500-2"/>
    </source>
</evidence>